<sequence length="234" mass="25634">MSIQAIQRIQQVLKEKGFDPGVIDGIWGRNTIAAVKRFQQQQGLEIDGIVGPQTTAALFAGTQSTPTDAGPLLPWFEEAKHLIGTKEILGPRSNPIILDWAANLDIHYRGDDVPWCGLFVAHCVGSTLPAEVLPGNPLGARQWERFGHDTHPRLGAVMVFWRESLSSGKGHVGFYVGEDQSAYQILGGNQSDQVCLTWLSRDRFRCARWPNTAASLTSSAVSKKRNEGLSTNEA</sequence>
<dbReference type="Gene3D" id="1.10.101.10">
    <property type="entry name" value="PGBD-like superfamily/PGBD"/>
    <property type="match status" value="1"/>
</dbReference>
<dbReference type="Pfam" id="PF01471">
    <property type="entry name" value="PG_binding_1"/>
    <property type="match status" value="1"/>
</dbReference>
<name>A0ABY7GQF5_9GAMM</name>
<evidence type="ECO:0000313" key="3">
    <source>
        <dbReference type="Proteomes" id="UP001162780"/>
    </source>
</evidence>
<feature type="domain" description="Peptidoglycan binding-like" evidence="1">
    <location>
        <begin position="4"/>
        <end position="58"/>
    </location>
</feature>
<accession>A0ABY7GQF5</accession>
<reference evidence="2" key="1">
    <citation type="submission" date="2022-11" db="EMBL/GenBank/DDBJ databases">
        <title>Methylomonas rapida sp. nov., Carotenoid-Producing Obligate Methanotrophs with High Growth Characteristics and Biotechnological Potential.</title>
        <authorList>
            <person name="Tikhonova E.N."/>
            <person name="Suleimanov R.Z."/>
            <person name="Miroshnikov K."/>
            <person name="Oshkin I.Y."/>
            <person name="Belova S.E."/>
            <person name="Danilova O.V."/>
            <person name="Ashikhmin A."/>
            <person name="Konopkin A."/>
            <person name="But S.Y."/>
            <person name="Khmelenina V.N."/>
            <person name="Kuznetsov N."/>
            <person name="Pimenov N.V."/>
            <person name="Dedysh S.N."/>
        </authorList>
    </citation>
    <scope>NUCLEOTIDE SEQUENCE</scope>
    <source>
        <strain evidence="2">MP1</strain>
    </source>
</reference>
<dbReference type="InterPro" id="IPR036366">
    <property type="entry name" value="PGBDSf"/>
</dbReference>
<evidence type="ECO:0000313" key="2">
    <source>
        <dbReference type="EMBL" id="WAR46737.1"/>
    </source>
</evidence>
<evidence type="ECO:0000259" key="1">
    <source>
        <dbReference type="Pfam" id="PF01471"/>
    </source>
</evidence>
<dbReference type="Proteomes" id="UP001162780">
    <property type="component" value="Chromosome"/>
</dbReference>
<gene>
    <name evidence="2" type="ORF">NM686_009550</name>
</gene>
<dbReference type="SUPFAM" id="SSF47090">
    <property type="entry name" value="PGBD-like"/>
    <property type="match status" value="1"/>
</dbReference>
<dbReference type="InterPro" id="IPR013423">
    <property type="entry name" value="CHP02594"/>
</dbReference>
<keyword evidence="3" id="KW-1185">Reference proteome</keyword>
<dbReference type="InterPro" id="IPR002477">
    <property type="entry name" value="Peptidoglycan-bd-like"/>
</dbReference>
<dbReference type="EMBL" id="CP113517">
    <property type="protein sequence ID" value="WAR46737.1"/>
    <property type="molecule type" value="Genomic_DNA"/>
</dbReference>
<dbReference type="RefSeq" id="WP_255187650.1">
    <property type="nucleotide sequence ID" value="NZ_CP113517.1"/>
</dbReference>
<dbReference type="InterPro" id="IPR036365">
    <property type="entry name" value="PGBD-like_sf"/>
</dbReference>
<protein>
    <submittedName>
        <fullName evidence="2">TIGR02594 family protein</fullName>
    </submittedName>
</protein>
<dbReference type="NCBIfam" id="TIGR02594">
    <property type="entry name" value="TIGR02594 family protein"/>
    <property type="match status" value="1"/>
</dbReference>
<organism evidence="2 3">
    <name type="scientific">Methylomonas rapida</name>
    <dbReference type="NCBI Taxonomy" id="2963939"/>
    <lineage>
        <taxon>Bacteria</taxon>
        <taxon>Pseudomonadati</taxon>
        <taxon>Pseudomonadota</taxon>
        <taxon>Gammaproteobacteria</taxon>
        <taxon>Methylococcales</taxon>
        <taxon>Methylococcaceae</taxon>
        <taxon>Methylomonas</taxon>
    </lineage>
</organism>
<proteinExistence type="predicted"/>